<gene>
    <name evidence="2" type="ORF">GWK47_022621</name>
</gene>
<evidence type="ECO:0000313" key="3">
    <source>
        <dbReference type="Proteomes" id="UP000770661"/>
    </source>
</evidence>
<evidence type="ECO:0000256" key="1">
    <source>
        <dbReference type="SAM" id="MobiDB-lite"/>
    </source>
</evidence>
<reference evidence="2" key="1">
    <citation type="submission" date="2020-07" db="EMBL/GenBank/DDBJ databases">
        <title>The High-quality genome of the commercially important snow crab, Chionoecetes opilio.</title>
        <authorList>
            <person name="Jeong J.-H."/>
            <person name="Ryu S."/>
        </authorList>
    </citation>
    <scope>NUCLEOTIDE SEQUENCE</scope>
    <source>
        <strain evidence="2">MADBK_172401_WGS</strain>
        <tissue evidence="2">Digestive gland</tissue>
    </source>
</reference>
<sequence length="206" mass="22934">MDPEDVQLPALAHSEVPQQANIEGQTQCPRDDPGQATTTSTTTPPSHVAKGTKRKAAAEEAQDLLAQLLSRGAVPDLRQRLRDLRQPANPLHNKIDAWVCYLAAELHDFQPRVWNRFVSAATLLLHQCKEQNELQGASNDFPTKIWSPPVCTSNTKLQGASNNNFPTNIWSPPPPVCTSNTNTYYNDIDDDNNYDDIDDIETKCMQ</sequence>
<protein>
    <submittedName>
        <fullName evidence="2">Uncharacterized protein</fullName>
    </submittedName>
</protein>
<dbReference type="OrthoDB" id="10632902at2759"/>
<feature type="compositionally biased region" description="Low complexity" evidence="1">
    <location>
        <begin position="37"/>
        <end position="46"/>
    </location>
</feature>
<proteinExistence type="predicted"/>
<accession>A0A8J4XQH3</accession>
<dbReference type="EMBL" id="JACEEZ010024124">
    <property type="protein sequence ID" value="KAG0710531.1"/>
    <property type="molecule type" value="Genomic_DNA"/>
</dbReference>
<organism evidence="2 3">
    <name type="scientific">Chionoecetes opilio</name>
    <name type="common">Atlantic snow crab</name>
    <name type="synonym">Cancer opilio</name>
    <dbReference type="NCBI Taxonomy" id="41210"/>
    <lineage>
        <taxon>Eukaryota</taxon>
        <taxon>Metazoa</taxon>
        <taxon>Ecdysozoa</taxon>
        <taxon>Arthropoda</taxon>
        <taxon>Crustacea</taxon>
        <taxon>Multicrustacea</taxon>
        <taxon>Malacostraca</taxon>
        <taxon>Eumalacostraca</taxon>
        <taxon>Eucarida</taxon>
        <taxon>Decapoda</taxon>
        <taxon>Pleocyemata</taxon>
        <taxon>Brachyura</taxon>
        <taxon>Eubrachyura</taxon>
        <taxon>Majoidea</taxon>
        <taxon>Majidae</taxon>
        <taxon>Chionoecetes</taxon>
    </lineage>
</organism>
<feature type="compositionally biased region" description="Polar residues" evidence="1">
    <location>
        <begin position="16"/>
        <end position="28"/>
    </location>
</feature>
<feature type="region of interest" description="Disordered" evidence="1">
    <location>
        <begin position="1"/>
        <end position="55"/>
    </location>
</feature>
<evidence type="ECO:0000313" key="2">
    <source>
        <dbReference type="EMBL" id="KAG0710531.1"/>
    </source>
</evidence>
<dbReference type="Proteomes" id="UP000770661">
    <property type="component" value="Unassembled WGS sequence"/>
</dbReference>
<dbReference type="AlphaFoldDB" id="A0A8J4XQH3"/>
<name>A0A8J4XQH3_CHIOP</name>
<comment type="caution">
    <text evidence="2">The sequence shown here is derived from an EMBL/GenBank/DDBJ whole genome shotgun (WGS) entry which is preliminary data.</text>
</comment>
<keyword evidence="3" id="KW-1185">Reference proteome</keyword>